<feature type="domain" description="Histidine kinase" evidence="14">
    <location>
        <begin position="160"/>
        <end position="382"/>
    </location>
</feature>
<dbReference type="InterPro" id="IPR013656">
    <property type="entry name" value="PAS_4"/>
</dbReference>
<proteinExistence type="predicted"/>
<evidence type="ECO:0000256" key="3">
    <source>
        <dbReference type="ARBA" id="ARBA00012438"/>
    </source>
</evidence>
<dbReference type="InterPro" id="IPR003594">
    <property type="entry name" value="HATPase_dom"/>
</dbReference>
<reference evidence="18 19" key="1">
    <citation type="submission" date="2023-02" db="EMBL/GenBank/DDBJ databases">
        <title>Genome Sequence of L. cardiaca H63T.</title>
        <authorList>
            <person name="Lopez A.E."/>
            <person name="Cianciotto N.P."/>
        </authorList>
    </citation>
    <scope>NUCLEOTIDE SEQUENCE [LARGE SCALE GENOMIC DNA]</scope>
    <source>
        <strain evidence="18 19">H63</strain>
    </source>
</reference>
<dbReference type="CDD" id="cd17546">
    <property type="entry name" value="REC_hyHK_CKI1_RcsC-like"/>
    <property type="match status" value="1"/>
</dbReference>
<dbReference type="CDD" id="cd00082">
    <property type="entry name" value="HisKA"/>
    <property type="match status" value="1"/>
</dbReference>
<dbReference type="GO" id="GO:0005524">
    <property type="term" value="F:ATP binding"/>
    <property type="evidence" value="ECO:0007669"/>
    <property type="project" value="UniProtKB-KW"/>
</dbReference>
<dbReference type="SUPFAM" id="SSF47384">
    <property type="entry name" value="Homodimeric domain of signal transducing histidine kinase"/>
    <property type="match status" value="1"/>
</dbReference>
<dbReference type="InterPro" id="IPR005467">
    <property type="entry name" value="His_kinase_dom"/>
</dbReference>
<feature type="domain" description="HPt" evidence="17">
    <location>
        <begin position="577"/>
        <end position="675"/>
    </location>
</feature>
<dbReference type="PRINTS" id="PR00344">
    <property type="entry name" value="BCTRLSENSOR"/>
</dbReference>
<feature type="domain" description="PAC" evidence="16">
    <location>
        <begin position="86"/>
        <end position="142"/>
    </location>
</feature>
<dbReference type="Gene3D" id="3.30.450.20">
    <property type="entry name" value="PAS domain"/>
    <property type="match status" value="1"/>
</dbReference>
<dbReference type="InterPro" id="IPR036097">
    <property type="entry name" value="HisK_dim/P_sf"/>
</dbReference>
<dbReference type="InterPro" id="IPR036890">
    <property type="entry name" value="HATPase_C_sf"/>
</dbReference>
<dbReference type="InterPro" id="IPR003661">
    <property type="entry name" value="HisK_dim/P_dom"/>
</dbReference>
<dbReference type="InterPro" id="IPR036641">
    <property type="entry name" value="HPT_dom_sf"/>
</dbReference>
<keyword evidence="19" id="KW-1185">Reference proteome</keyword>
<dbReference type="Pfam" id="PF02518">
    <property type="entry name" value="HATPase_c"/>
    <property type="match status" value="1"/>
</dbReference>
<evidence type="ECO:0000256" key="8">
    <source>
        <dbReference type="ARBA" id="ARBA00022840"/>
    </source>
</evidence>
<feature type="modified residue" description="4-aspartylphosphate" evidence="13">
    <location>
        <position position="461"/>
    </location>
</feature>
<evidence type="ECO:0000256" key="13">
    <source>
        <dbReference type="PROSITE-ProRule" id="PRU00169"/>
    </source>
</evidence>
<dbReference type="Pfam" id="PF01627">
    <property type="entry name" value="Hpt"/>
    <property type="match status" value="1"/>
</dbReference>
<evidence type="ECO:0000259" key="16">
    <source>
        <dbReference type="PROSITE" id="PS50113"/>
    </source>
</evidence>
<keyword evidence="5 13" id="KW-0597">Phosphoprotein</keyword>
<dbReference type="Pfam" id="PF08448">
    <property type="entry name" value="PAS_4"/>
    <property type="match status" value="1"/>
</dbReference>
<evidence type="ECO:0000256" key="10">
    <source>
        <dbReference type="ARBA" id="ARBA00023012"/>
    </source>
</evidence>
<keyword evidence="11" id="KW-0472">Membrane</keyword>
<dbReference type="RefSeq" id="WP_275087923.1">
    <property type="nucleotide sequence ID" value="NZ_CP119078.1"/>
</dbReference>
<dbReference type="Gene3D" id="3.40.50.2300">
    <property type="match status" value="1"/>
</dbReference>
<dbReference type="SUPFAM" id="SSF55785">
    <property type="entry name" value="PYP-like sensor domain (PAS domain)"/>
    <property type="match status" value="1"/>
</dbReference>
<evidence type="ECO:0000259" key="14">
    <source>
        <dbReference type="PROSITE" id="PS50109"/>
    </source>
</evidence>
<evidence type="ECO:0000256" key="12">
    <source>
        <dbReference type="PROSITE-ProRule" id="PRU00110"/>
    </source>
</evidence>
<protein>
    <recommendedName>
        <fullName evidence="3">histidine kinase</fullName>
        <ecNumber evidence="3">2.7.13.3</ecNumber>
    </recommendedName>
</protein>
<keyword evidence="4" id="KW-1003">Cell membrane</keyword>
<evidence type="ECO:0000256" key="6">
    <source>
        <dbReference type="ARBA" id="ARBA00022692"/>
    </source>
</evidence>
<dbReference type="SMART" id="SM00448">
    <property type="entry name" value="REC"/>
    <property type="match status" value="1"/>
</dbReference>
<dbReference type="NCBIfam" id="TIGR00229">
    <property type="entry name" value="sensory_box"/>
    <property type="match status" value="1"/>
</dbReference>
<dbReference type="Gene3D" id="1.10.287.130">
    <property type="match status" value="1"/>
</dbReference>
<dbReference type="SMART" id="SM00388">
    <property type="entry name" value="HisKA"/>
    <property type="match status" value="1"/>
</dbReference>
<dbReference type="InterPro" id="IPR004358">
    <property type="entry name" value="Sig_transdc_His_kin-like_C"/>
</dbReference>
<organism evidence="18 19">
    <name type="scientific">Legionella cardiaca</name>
    <dbReference type="NCBI Taxonomy" id="1071983"/>
    <lineage>
        <taxon>Bacteria</taxon>
        <taxon>Pseudomonadati</taxon>
        <taxon>Pseudomonadota</taxon>
        <taxon>Gammaproteobacteria</taxon>
        <taxon>Legionellales</taxon>
        <taxon>Legionellaceae</taxon>
        <taxon>Legionella</taxon>
    </lineage>
</organism>
<dbReference type="InterPro" id="IPR001789">
    <property type="entry name" value="Sig_transdc_resp-reg_receiver"/>
</dbReference>
<dbReference type="Proteomes" id="UP001222087">
    <property type="component" value="Chromosome"/>
</dbReference>
<dbReference type="PANTHER" id="PTHR45339:SF1">
    <property type="entry name" value="HYBRID SIGNAL TRANSDUCTION HISTIDINE KINASE J"/>
    <property type="match status" value="1"/>
</dbReference>
<evidence type="ECO:0000313" key="18">
    <source>
        <dbReference type="EMBL" id="WED42098.1"/>
    </source>
</evidence>
<keyword evidence="10" id="KW-0902">Two-component regulatory system</keyword>
<evidence type="ECO:0000256" key="11">
    <source>
        <dbReference type="ARBA" id="ARBA00023136"/>
    </source>
</evidence>
<evidence type="ECO:0000256" key="7">
    <source>
        <dbReference type="ARBA" id="ARBA00022741"/>
    </source>
</evidence>
<dbReference type="PROSITE" id="PS50113">
    <property type="entry name" value="PAC"/>
    <property type="match status" value="1"/>
</dbReference>
<evidence type="ECO:0000256" key="5">
    <source>
        <dbReference type="ARBA" id="ARBA00022553"/>
    </source>
</evidence>
<dbReference type="SUPFAM" id="SSF55874">
    <property type="entry name" value="ATPase domain of HSP90 chaperone/DNA topoisomerase II/histidine kinase"/>
    <property type="match status" value="1"/>
</dbReference>
<evidence type="ECO:0000256" key="1">
    <source>
        <dbReference type="ARBA" id="ARBA00000085"/>
    </source>
</evidence>
<dbReference type="SMART" id="SM00387">
    <property type="entry name" value="HATPase_c"/>
    <property type="match status" value="1"/>
</dbReference>
<dbReference type="InterPro" id="IPR000014">
    <property type="entry name" value="PAS"/>
</dbReference>
<evidence type="ECO:0000256" key="2">
    <source>
        <dbReference type="ARBA" id="ARBA00004651"/>
    </source>
</evidence>
<sequence>MTSSAKNGQSLPMEEQLTNTIIDHLPAQIFWKDKNLLYVGCNMAFVKSLGLQSKKDIIGKSDFDLPVSEKSSITYRADDRKIIESKKPKLNIEECQILTDGTERILSTSKVPLINEQGEVYGVLGIYIDITERIKMERILAKAKEEAEISNRAKTEFITNMSHDIRTPVSGIIGISKLLEERVVDSEEKQYAQWINESGEQLLGLLNSVLDIISASHSIENQLIEEEFDLYQTLKNLVTLELPTVKLKQLELKIDFDKTIANTIITDRTKLVRILLNLVGNAIKFTDKGAITIKVLNLKEEPDQQLLEFTIADTGIGIPSELQPKVFDRFYRITPSYKGQYEGHGVGLHIVQNYLTVLKSELKLESEPQVGTKVIFNLNVKRGHQSILTETHPVKAEDNIIGSFKIFEETPAVLLVEDNPIALRIAESMLRQIGSRCVSAANGEEALKLLKRKKFDLILTDIGLPGISGQELTESIRILEKNNNLPSIPIIGLTAHAVAKVEETCIQAGMNKVLTKPLSFRILQETLTTYLTTSDKNSSAIQTPLGADLPDTEEELFRLDKFPLFNLHTALTNLGSQDTVKELLNLMVNTDLPQEEYEIKQAYKEKNWDKIEKIAHKMKSGALYCGTIKLQYACQYLERYLKAGHSHYREKLYHQLDAVLTQTKTAIIDWLLAET</sequence>
<keyword evidence="9" id="KW-1133">Transmembrane helix</keyword>
<comment type="subcellular location">
    <subcellularLocation>
        <location evidence="2">Cell membrane</location>
        <topology evidence="2">Multi-pass membrane protein</topology>
    </subcellularLocation>
</comment>
<dbReference type="Pfam" id="PF00072">
    <property type="entry name" value="Response_reg"/>
    <property type="match status" value="1"/>
</dbReference>
<evidence type="ECO:0000256" key="9">
    <source>
        <dbReference type="ARBA" id="ARBA00022989"/>
    </source>
</evidence>
<dbReference type="PROSITE" id="PS50110">
    <property type="entry name" value="RESPONSE_REGULATORY"/>
    <property type="match status" value="1"/>
</dbReference>
<dbReference type="SUPFAM" id="SSF52172">
    <property type="entry name" value="CheY-like"/>
    <property type="match status" value="1"/>
</dbReference>
<feature type="modified residue" description="Phosphohistidine" evidence="12">
    <location>
        <position position="616"/>
    </location>
</feature>
<dbReference type="InterPro" id="IPR000700">
    <property type="entry name" value="PAS-assoc_C"/>
</dbReference>
<name>A0ABY8ANF8_9GAMM</name>
<dbReference type="PROSITE" id="PS50894">
    <property type="entry name" value="HPT"/>
    <property type="match status" value="1"/>
</dbReference>
<dbReference type="InterPro" id="IPR035965">
    <property type="entry name" value="PAS-like_dom_sf"/>
</dbReference>
<evidence type="ECO:0000259" key="17">
    <source>
        <dbReference type="PROSITE" id="PS50894"/>
    </source>
</evidence>
<accession>A0ABY8ANF8</accession>
<dbReference type="InterPro" id="IPR011006">
    <property type="entry name" value="CheY-like_superfamily"/>
</dbReference>
<dbReference type="PROSITE" id="PS50109">
    <property type="entry name" value="HIS_KIN"/>
    <property type="match status" value="1"/>
</dbReference>
<dbReference type="Gene3D" id="1.20.120.160">
    <property type="entry name" value="HPT domain"/>
    <property type="match status" value="1"/>
</dbReference>
<dbReference type="InterPro" id="IPR008207">
    <property type="entry name" value="Sig_transdc_His_kin_Hpt_dom"/>
</dbReference>
<evidence type="ECO:0000256" key="4">
    <source>
        <dbReference type="ARBA" id="ARBA00022475"/>
    </source>
</evidence>
<feature type="domain" description="Response regulatory" evidence="15">
    <location>
        <begin position="412"/>
        <end position="531"/>
    </location>
</feature>
<dbReference type="SUPFAM" id="SSF47226">
    <property type="entry name" value="Histidine-containing phosphotransfer domain, HPT domain"/>
    <property type="match status" value="1"/>
</dbReference>
<keyword evidence="7" id="KW-0547">Nucleotide-binding</keyword>
<dbReference type="EMBL" id="CP119078">
    <property type="protein sequence ID" value="WED42098.1"/>
    <property type="molecule type" value="Genomic_DNA"/>
</dbReference>
<keyword evidence="8 18" id="KW-0067">ATP-binding</keyword>
<dbReference type="PANTHER" id="PTHR45339">
    <property type="entry name" value="HYBRID SIGNAL TRANSDUCTION HISTIDINE KINASE J"/>
    <property type="match status" value="1"/>
</dbReference>
<dbReference type="Pfam" id="PF00512">
    <property type="entry name" value="HisKA"/>
    <property type="match status" value="1"/>
</dbReference>
<gene>
    <name evidence="18" type="ORF">PXX05_09140</name>
</gene>
<dbReference type="Gene3D" id="3.30.565.10">
    <property type="entry name" value="Histidine kinase-like ATPase, C-terminal domain"/>
    <property type="match status" value="1"/>
</dbReference>
<evidence type="ECO:0000259" key="15">
    <source>
        <dbReference type="PROSITE" id="PS50110"/>
    </source>
</evidence>
<dbReference type="EC" id="2.7.13.3" evidence="3"/>
<comment type="catalytic activity">
    <reaction evidence="1">
        <text>ATP + protein L-histidine = ADP + protein N-phospho-L-histidine.</text>
        <dbReference type="EC" id="2.7.13.3"/>
    </reaction>
</comment>
<keyword evidence="6" id="KW-0812">Transmembrane</keyword>
<evidence type="ECO:0000313" key="19">
    <source>
        <dbReference type="Proteomes" id="UP001222087"/>
    </source>
</evidence>